<gene>
    <name evidence="1" type="ORF">MLD38_021725</name>
</gene>
<proteinExistence type="predicted"/>
<dbReference type="EMBL" id="CM042885">
    <property type="protein sequence ID" value="KAI4365767.1"/>
    <property type="molecule type" value="Genomic_DNA"/>
</dbReference>
<name>A0ACB9QJX1_9MYRT</name>
<evidence type="ECO:0000313" key="2">
    <source>
        <dbReference type="Proteomes" id="UP001057402"/>
    </source>
</evidence>
<sequence length="503" mass="57231">MSVRWPRLLNPSQLCQILKHQKNPLTSLLLFREAKARYPNYRHNGPVYATMISILGNSGRIDEMKEIIQEMRVDSCQCKDTVFAYAIRTYATHGLSGEAIELFRSLPNFNCVSWTESFNTILLVMINESRYEDAHRLFLENSSGWEVKCRLRSLNMMMEALCRKGRSELALQIFQEMNLQGCYPDRDSYHVLMKGLCSDGRFHEATHLLYSMFWRISQKGSGGDVIVYRTLLDALCDHGQVEEAAEILNKILRKGLKSKQVAPRLDVTKCTAEGIEVTKALVSECLMRGVIPSSVSYNAMAIDLYGEGKLAEAEKVVALMRSKGFKPSRLVYEGKLTALCRRRQLEEARRVVDEEMVKDNFVLTRRSFNILLEGLCRYDNSMLAVEYLEKSSKRGNHVANGESYETVLSGLLREEKFSKASMVLEKMVINSHHPHAEFFEAVIRGLSSVGRQYEAVMWLEEMVSRAHTPKVSVWTSLVSSVCSKMTNIDISHLVHSSTDQTCS</sequence>
<accession>A0ACB9QJX1</accession>
<keyword evidence="2" id="KW-1185">Reference proteome</keyword>
<organism evidence="1 2">
    <name type="scientific">Melastoma candidum</name>
    <dbReference type="NCBI Taxonomy" id="119954"/>
    <lineage>
        <taxon>Eukaryota</taxon>
        <taxon>Viridiplantae</taxon>
        <taxon>Streptophyta</taxon>
        <taxon>Embryophyta</taxon>
        <taxon>Tracheophyta</taxon>
        <taxon>Spermatophyta</taxon>
        <taxon>Magnoliopsida</taxon>
        <taxon>eudicotyledons</taxon>
        <taxon>Gunneridae</taxon>
        <taxon>Pentapetalae</taxon>
        <taxon>rosids</taxon>
        <taxon>malvids</taxon>
        <taxon>Myrtales</taxon>
        <taxon>Melastomataceae</taxon>
        <taxon>Melastomatoideae</taxon>
        <taxon>Melastomateae</taxon>
        <taxon>Melastoma</taxon>
    </lineage>
</organism>
<reference evidence="2" key="1">
    <citation type="journal article" date="2023" name="Front. Plant Sci.">
        <title>Chromosomal-level genome assembly of Melastoma candidum provides insights into trichome evolution.</title>
        <authorList>
            <person name="Zhong Y."/>
            <person name="Wu W."/>
            <person name="Sun C."/>
            <person name="Zou P."/>
            <person name="Liu Y."/>
            <person name="Dai S."/>
            <person name="Zhou R."/>
        </authorList>
    </citation>
    <scope>NUCLEOTIDE SEQUENCE [LARGE SCALE GENOMIC DNA]</scope>
</reference>
<dbReference type="Proteomes" id="UP001057402">
    <property type="component" value="Chromosome 6"/>
</dbReference>
<comment type="caution">
    <text evidence="1">The sequence shown here is derived from an EMBL/GenBank/DDBJ whole genome shotgun (WGS) entry which is preliminary data.</text>
</comment>
<evidence type="ECO:0000313" key="1">
    <source>
        <dbReference type="EMBL" id="KAI4365767.1"/>
    </source>
</evidence>
<protein>
    <submittedName>
        <fullName evidence="1">Uncharacterized protein</fullName>
    </submittedName>
</protein>